<sequence>MELKIHPKDKMTPLERAKAIAENKDYDRIMMDPFLGEIKARLIGKNTREYWRNEDSLVMGDIAAMNRFGLDGMGVGPNAYGIAEAMGVVPHYPEQGLIYVESHPINSIDEVNKLKDITLDSGSLKMYYNATARLREVADGFCGVGASVSGPITLAGFVLGTDKLLKAMIKSPDKVHDFLRYITDNVKKVVDIFNVLDIGFSMADPIASCTMISPKMYKDFAYPYTLEISSYIMEKSGRAPSYHVCGNTKKVWKYVKNLDIGLFSVDNEMDIDETCEFFADSKMVAGNVAPVYTICNGTQENIEDEVKRCILAGKKCKKGFVLTPGCNLPLATTDEKIDMFLNAGRKYSFI</sequence>
<keyword evidence="2" id="KW-0808">Transferase</keyword>
<feature type="domain" description="Uroporphyrinogen decarboxylase (URO-D)" evidence="1">
    <location>
        <begin position="13"/>
        <end position="347"/>
    </location>
</feature>
<dbReference type="Gene3D" id="3.20.20.210">
    <property type="match status" value="1"/>
</dbReference>
<dbReference type="SUPFAM" id="SSF51726">
    <property type="entry name" value="UROD/MetE-like"/>
    <property type="match status" value="1"/>
</dbReference>
<evidence type="ECO:0000313" key="3">
    <source>
        <dbReference type="Proteomes" id="UP000272490"/>
    </source>
</evidence>
<organism evidence="2 3">
    <name type="scientific">Lachnoanaerobaculum gingivalis</name>
    <dbReference type="NCBI Taxonomy" id="2490855"/>
    <lineage>
        <taxon>Bacteria</taxon>
        <taxon>Bacillati</taxon>
        <taxon>Bacillota</taxon>
        <taxon>Clostridia</taxon>
        <taxon>Lachnospirales</taxon>
        <taxon>Lachnospiraceae</taxon>
        <taxon>Lachnoanaerobaculum</taxon>
    </lineage>
</organism>
<dbReference type="RefSeq" id="WP_128673273.1">
    <property type="nucleotide sequence ID" value="NZ_RRCO01000001.1"/>
</dbReference>
<proteinExistence type="predicted"/>
<dbReference type="PANTHER" id="PTHR47099:SF1">
    <property type="entry name" value="METHYLCOBAMIDE:COM METHYLTRANSFERASE MTBA"/>
    <property type="match status" value="1"/>
</dbReference>
<dbReference type="GO" id="GO:0006779">
    <property type="term" value="P:porphyrin-containing compound biosynthetic process"/>
    <property type="evidence" value="ECO:0007669"/>
    <property type="project" value="InterPro"/>
</dbReference>
<dbReference type="GO" id="GO:0004853">
    <property type="term" value="F:uroporphyrinogen decarboxylase activity"/>
    <property type="evidence" value="ECO:0007669"/>
    <property type="project" value="InterPro"/>
</dbReference>
<dbReference type="GO" id="GO:0032259">
    <property type="term" value="P:methylation"/>
    <property type="evidence" value="ECO:0007669"/>
    <property type="project" value="UniProtKB-KW"/>
</dbReference>
<dbReference type="PANTHER" id="PTHR47099">
    <property type="entry name" value="METHYLCOBAMIDE:COM METHYLTRANSFERASE MTBA"/>
    <property type="match status" value="1"/>
</dbReference>
<dbReference type="InterPro" id="IPR038071">
    <property type="entry name" value="UROD/MetE-like_sf"/>
</dbReference>
<dbReference type="Proteomes" id="UP000272490">
    <property type="component" value="Unassembled WGS sequence"/>
</dbReference>
<dbReference type="AlphaFoldDB" id="A0A3P3R2V5"/>
<dbReference type="CDD" id="cd03465">
    <property type="entry name" value="URO-D_like"/>
    <property type="match status" value="1"/>
</dbReference>
<dbReference type="InterPro" id="IPR000257">
    <property type="entry name" value="Uroporphyrinogen_deCOase"/>
</dbReference>
<protein>
    <submittedName>
        <fullName evidence="2">Methylcobamide--CoM methyltransferase</fullName>
    </submittedName>
</protein>
<dbReference type="InterPro" id="IPR052024">
    <property type="entry name" value="Methanogen_methyltrans"/>
</dbReference>
<reference evidence="2 3" key="1">
    <citation type="submission" date="2018-11" db="EMBL/GenBank/DDBJ databases">
        <title>Genome sequencing of Lachnoanaerobaculum sp. KCOM 2030 (= ChDC B114).</title>
        <authorList>
            <person name="Kook J.-K."/>
            <person name="Park S.-N."/>
            <person name="Lim Y.K."/>
        </authorList>
    </citation>
    <scope>NUCLEOTIDE SEQUENCE [LARGE SCALE GENOMIC DNA]</scope>
    <source>
        <strain evidence="2 3">KCOM 2030</strain>
    </source>
</reference>
<keyword evidence="3" id="KW-1185">Reference proteome</keyword>
<keyword evidence="2" id="KW-0489">Methyltransferase</keyword>
<evidence type="ECO:0000313" key="2">
    <source>
        <dbReference type="EMBL" id="RRJ26913.1"/>
    </source>
</evidence>
<gene>
    <name evidence="2" type="ORF">EHV10_02560</name>
</gene>
<accession>A0A3P3R2V5</accession>
<comment type="caution">
    <text evidence="2">The sequence shown here is derived from an EMBL/GenBank/DDBJ whole genome shotgun (WGS) entry which is preliminary data.</text>
</comment>
<evidence type="ECO:0000259" key="1">
    <source>
        <dbReference type="Pfam" id="PF01208"/>
    </source>
</evidence>
<dbReference type="EMBL" id="RRCO01000001">
    <property type="protein sequence ID" value="RRJ26913.1"/>
    <property type="molecule type" value="Genomic_DNA"/>
</dbReference>
<dbReference type="OrthoDB" id="9780425at2"/>
<name>A0A3P3R2V5_9FIRM</name>
<dbReference type="Pfam" id="PF01208">
    <property type="entry name" value="URO-D"/>
    <property type="match status" value="1"/>
</dbReference>
<dbReference type="GO" id="GO:0008168">
    <property type="term" value="F:methyltransferase activity"/>
    <property type="evidence" value="ECO:0007669"/>
    <property type="project" value="UniProtKB-KW"/>
</dbReference>